<reference evidence="1 2" key="2">
    <citation type="submission" date="2015-01" db="EMBL/GenBank/DDBJ databases">
        <authorList>
            <consortium name="NBRP consortium"/>
            <person name="Sawabe T."/>
            <person name="Meirelles P."/>
            <person name="Feng G."/>
            <person name="Sayaka M."/>
            <person name="Hattori M."/>
            <person name="Ohkuma M."/>
        </authorList>
    </citation>
    <scope>NUCLEOTIDE SEQUENCE [LARGE SCALE GENOMIC DNA]</scope>
    <source>
        <strain evidence="1 2">JCM19232</strain>
    </source>
</reference>
<evidence type="ECO:0000313" key="2">
    <source>
        <dbReference type="Proteomes" id="UP000031670"/>
    </source>
</evidence>
<proteinExistence type="predicted"/>
<evidence type="ECO:0000313" key="1">
    <source>
        <dbReference type="EMBL" id="GAM62251.1"/>
    </source>
</evidence>
<keyword evidence="1" id="KW-0418">Kinase</keyword>
<keyword evidence="1" id="KW-0808">Transferase</keyword>
<comment type="caution">
    <text evidence="1">The sequence shown here is derived from an EMBL/GenBank/DDBJ whole genome shotgun (WGS) entry which is preliminary data.</text>
</comment>
<dbReference type="EMBL" id="BBSA01000005">
    <property type="protein sequence ID" value="GAM62251.1"/>
    <property type="molecule type" value="Genomic_DNA"/>
</dbReference>
<reference evidence="1 2" key="1">
    <citation type="submission" date="2015-01" db="EMBL/GenBank/DDBJ databases">
        <title>Vibrio sp. C5 JCM 19232 whole genome shotgun sequence.</title>
        <authorList>
            <person name="Sawabe T."/>
            <person name="Meirelles P."/>
            <person name="Feng G."/>
            <person name="Sayaka M."/>
            <person name="Hattori M."/>
            <person name="Ohkuma M."/>
        </authorList>
    </citation>
    <scope>NUCLEOTIDE SEQUENCE [LARGE SCALE GENOMIC DNA]</scope>
    <source>
        <strain evidence="1 2">JCM19232</strain>
    </source>
</reference>
<gene>
    <name evidence="1" type="ORF">JCM19232_5215</name>
</gene>
<protein>
    <submittedName>
        <fullName evidence="1">Serine protein kinase</fullName>
    </submittedName>
</protein>
<dbReference type="GO" id="GO:0016301">
    <property type="term" value="F:kinase activity"/>
    <property type="evidence" value="ECO:0007669"/>
    <property type="project" value="UniProtKB-KW"/>
</dbReference>
<name>A0A0B8P7G5_9VIBR</name>
<accession>A0A0B8P7G5</accession>
<sequence length="50" mass="5931">MSIFDHFQARYEASKEEELSIQEFLTLCREDKMLMPILRSDCFMPSVNLS</sequence>
<dbReference type="Proteomes" id="UP000031670">
    <property type="component" value="Unassembled WGS sequence"/>
</dbReference>
<dbReference type="AlphaFoldDB" id="A0A0B8P7G5"/>
<organism evidence="1 2">
    <name type="scientific">Vibrio ishigakensis</name>
    <dbReference type="NCBI Taxonomy" id="1481914"/>
    <lineage>
        <taxon>Bacteria</taxon>
        <taxon>Pseudomonadati</taxon>
        <taxon>Pseudomonadota</taxon>
        <taxon>Gammaproteobacteria</taxon>
        <taxon>Vibrionales</taxon>
        <taxon>Vibrionaceae</taxon>
        <taxon>Vibrio</taxon>
    </lineage>
</organism>